<dbReference type="EMBL" id="CP007029">
    <property type="protein sequence ID" value="AHF00075.1"/>
    <property type="molecule type" value="Genomic_DNA"/>
</dbReference>
<accession>W0DNA2</accession>
<dbReference type="HOGENOM" id="CLU_3174317_0_0_6"/>
<dbReference type="STRING" id="713585.THITH_08500"/>
<dbReference type="AlphaFoldDB" id="W0DNA2"/>
<evidence type="ECO:0000313" key="2">
    <source>
        <dbReference type="Proteomes" id="UP000005289"/>
    </source>
</evidence>
<gene>
    <name evidence="1" type="ORF">THITH_08500</name>
</gene>
<evidence type="ECO:0000313" key="1">
    <source>
        <dbReference type="EMBL" id="AHF00075.1"/>
    </source>
</evidence>
<dbReference type="RefSeq" id="WP_006747551.1">
    <property type="nucleotide sequence ID" value="NZ_CP007029.1"/>
</dbReference>
<protein>
    <submittedName>
        <fullName evidence="1">Uncharacterized protein</fullName>
    </submittedName>
</protein>
<organism evidence="1 2">
    <name type="scientific">Thioalkalivibrio paradoxus ARh 1</name>
    <dbReference type="NCBI Taxonomy" id="713585"/>
    <lineage>
        <taxon>Bacteria</taxon>
        <taxon>Pseudomonadati</taxon>
        <taxon>Pseudomonadota</taxon>
        <taxon>Gammaproteobacteria</taxon>
        <taxon>Chromatiales</taxon>
        <taxon>Ectothiorhodospiraceae</taxon>
        <taxon>Thioalkalivibrio</taxon>
    </lineage>
</organism>
<dbReference type="KEGG" id="tti:THITH_08500"/>
<reference evidence="1 2" key="1">
    <citation type="submission" date="2013-12" db="EMBL/GenBank/DDBJ databases">
        <authorList>
            <consortium name="DOE Joint Genome Institute"/>
            <person name="Muyzer G."/>
            <person name="Huntemann M."/>
            <person name="Han J."/>
            <person name="Chen A."/>
            <person name="Kyrpides N."/>
            <person name="Mavromatis K."/>
            <person name="Markowitz V."/>
            <person name="Palaniappan K."/>
            <person name="Ivanova N."/>
            <person name="Schaumberg A."/>
            <person name="Pati A."/>
            <person name="Liolios K."/>
            <person name="Nordberg H.P."/>
            <person name="Cantor M.N."/>
            <person name="Hua S.X."/>
            <person name="Woyke T."/>
        </authorList>
    </citation>
    <scope>NUCLEOTIDE SEQUENCE [LARGE SCALE GENOMIC DNA]</scope>
    <source>
        <strain evidence="1 2">ARh 1</strain>
    </source>
</reference>
<keyword evidence="2" id="KW-1185">Reference proteome</keyword>
<name>W0DNA2_9GAMM</name>
<dbReference type="Proteomes" id="UP000005289">
    <property type="component" value="Chromosome"/>
</dbReference>
<sequence>MKNLPVMITAGALALVVAPLPVGEGAGKLEHWGDITKKQLGPLGRAD</sequence>
<proteinExistence type="predicted"/>